<accession>A0A8E2VKV9</accession>
<dbReference type="PANTHER" id="PTHR10443">
    <property type="entry name" value="MICROSOMAL DIPEPTIDASE"/>
    <property type="match status" value="1"/>
</dbReference>
<gene>
    <name evidence="1" type="ORF">C8N38_1038</name>
</gene>
<comment type="caution">
    <text evidence="1">The sequence shown here is derived from an EMBL/GenBank/DDBJ whole genome shotgun (WGS) entry which is preliminary data.</text>
</comment>
<dbReference type="SUPFAM" id="SSF51556">
    <property type="entry name" value="Metallo-dependent hydrolases"/>
    <property type="match status" value="1"/>
</dbReference>
<dbReference type="GO" id="GO:0006508">
    <property type="term" value="P:proteolysis"/>
    <property type="evidence" value="ECO:0007669"/>
    <property type="project" value="InterPro"/>
</dbReference>
<dbReference type="Pfam" id="PF01244">
    <property type="entry name" value="Peptidase_M19"/>
    <property type="match status" value="1"/>
</dbReference>
<name>A0A8E2VKV9_9RHOB</name>
<dbReference type="PANTHER" id="PTHR10443:SF12">
    <property type="entry name" value="DIPEPTIDASE"/>
    <property type="match status" value="1"/>
</dbReference>
<dbReference type="RefSeq" id="WP_108024487.1">
    <property type="nucleotide sequence ID" value="NZ_QAYC01000003.1"/>
</dbReference>
<evidence type="ECO:0000313" key="2">
    <source>
        <dbReference type="Proteomes" id="UP000244037"/>
    </source>
</evidence>
<sequence length="351" mass="37237">MDPKTLPAVFDGHNDVLLRLYRAGGPAAAETFLTGDAGHIDLPKARAGGLGGGFFAVYVPSEGGEDNEEAMAQDSYDLPLPPPEPQDHALTVAMAQVATLERLEELGALKICRSAAEIHISMVEHKLAAILHMEGAEAIDPELITLDVLHGAGLRSLGPVWSRPTIFGEGVPFRFPSDGDTGGGLTDLGVALVRRCNALRIMLDLSHMTMAGFWDVAKHSDAPLVATHSNAHAICPHARNLTDAQLEAIAASDGMVGLNFATAFLRPDGRMIDTGLDDMLRHLDHLLGKLGETRVGLGSDFDGAMIPSAIGSAAGLPALRAAMTAHGYGPQLIERICHGNWLRVLEKTWGH</sequence>
<dbReference type="InterPro" id="IPR032466">
    <property type="entry name" value="Metal_Hydrolase"/>
</dbReference>
<dbReference type="Gene3D" id="3.20.20.140">
    <property type="entry name" value="Metal-dependent hydrolases"/>
    <property type="match status" value="1"/>
</dbReference>
<organism evidence="1 2">
    <name type="scientific">Rhodovulum kholense</name>
    <dbReference type="NCBI Taxonomy" id="453584"/>
    <lineage>
        <taxon>Bacteria</taxon>
        <taxon>Pseudomonadati</taxon>
        <taxon>Pseudomonadota</taxon>
        <taxon>Alphaproteobacteria</taxon>
        <taxon>Rhodobacterales</taxon>
        <taxon>Paracoccaceae</taxon>
        <taxon>Rhodovulum</taxon>
    </lineage>
</organism>
<reference evidence="1 2" key="1">
    <citation type="submission" date="2018-04" db="EMBL/GenBank/DDBJ databases">
        <title>Genomic Encyclopedia of Archaeal and Bacterial Type Strains, Phase II (KMG-II): from individual species to whole genera.</title>
        <authorList>
            <person name="Goeker M."/>
        </authorList>
    </citation>
    <scope>NUCLEOTIDE SEQUENCE [LARGE SCALE GENOMIC DNA]</scope>
    <source>
        <strain evidence="1 2">DSM 19783</strain>
    </source>
</reference>
<evidence type="ECO:0000313" key="1">
    <source>
        <dbReference type="EMBL" id="PTW50773.1"/>
    </source>
</evidence>
<dbReference type="GO" id="GO:0070573">
    <property type="term" value="F:metallodipeptidase activity"/>
    <property type="evidence" value="ECO:0007669"/>
    <property type="project" value="InterPro"/>
</dbReference>
<dbReference type="AlphaFoldDB" id="A0A8E2VKV9"/>
<proteinExistence type="predicted"/>
<protein>
    <submittedName>
        <fullName evidence="1">Dipeptidase AC</fullName>
    </submittedName>
</protein>
<dbReference type="EMBL" id="QAYC01000003">
    <property type="protein sequence ID" value="PTW50773.1"/>
    <property type="molecule type" value="Genomic_DNA"/>
</dbReference>
<dbReference type="CDD" id="cd01301">
    <property type="entry name" value="rDP_like"/>
    <property type="match status" value="1"/>
</dbReference>
<dbReference type="Proteomes" id="UP000244037">
    <property type="component" value="Unassembled WGS sequence"/>
</dbReference>
<keyword evidence="2" id="KW-1185">Reference proteome</keyword>
<dbReference type="InterPro" id="IPR008257">
    <property type="entry name" value="Pept_M19"/>
</dbReference>
<dbReference type="PROSITE" id="PS51365">
    <property type="entry name" value="RENAL_DIPEPTIDASE_2"/>
    <property type="match status" value="1"/>
</dbReference>
<dbReference type="OrthoDB" id="9804920at2"/>